<dbReference type="PANTHER" id="PTHR10000">
    <property type="entry name" value="PHOSPHOSERINE PHOSPHATASE"/>
    <property type="match status" value="1"/>
</dbReference>
<dbReference type="SUPFAM" id="SSF56784">
    <property type="entry name" value="HAD-like"/>
    <property type="match status" value="1"/>
</dbReference>
<dbReference type="InterPro" id="IPR000150">
    <property type="entry name" value="Cof"/>
</dbReference>
<dbReference type="GO" id="GO:0000287">
    <property type="term" value="F:magnesium ion binding"/>
    <property type="evidence" value="ECO:0007669"/>
    <property type="project" value="TreeGrafter"/>
</dbReference>
<evidence type="ECO:0000313" key="1">
    <source>
        <dbReference type="EMBL" id="GFO84224.1"/>
    </source>
</evidence>
<gene>
    <name evidence="1" type="ORF">ANBU17_05710</name>
</gene>
<dbReference type="RefSeq" id="WP_201309956.1">
    <property type="nucleotide sequence ID" value="NZ_BLYI01000009.1"/>
</dbReference>
<dbReference type="GO" id="GO:0016791">
    <property type="term" value="F:phosphatase activity"/>
    <property type="evidence" value="ECO:0007669"/>
    <property type="project" value="UniProtKB-ARBA"/>
</dbReference>
<comment type="caution">
    <text evidence="1">The sequence shown here is derived from an EMBL/GenBank/DDBJ whole genome shotgun (WGS) entry which is preliminary data.</text>
</comment>
<accession>A0A916Q9C2</accession>
<name>A0A916Q9C2_9FIRM</name>
<dbReference type="EMBL" id="BLYI01000009">
    <property type="protein sequence ID" value="GFO84224.1"/>
    <property type="molecule type" value="Genomic_DNA"/>
</dbReference>
<dbReference type="NCBIfam" id="TIGR01484">
    <property type="entry name" value="HAD-SF-IIB"/>
    <property type="match status" value="1"/>
</dbReference>
<sequence length="276" mass="29916">MDIKCIALDLDRTTLNAQGRLSDGNRKALSHAIEQGVHIVIASGRSFHTLPKDVLSVPGIEYAITSNGAAIYNIPTGKCLHEYKMTKTSVSDILAVSSSYPVALEAFINGTAYAEADYVSNPAGFGAAPQAIPYIQDTRNPIHQMPVFLRRHQEQIDSIDVVVGNPLTKEEIWTKLAQTSKDIYITSSVSQLIEISHKDAGKHSGLRFIRDYLHLTPEQTAAFGDGDNDVDLLNAAGIGIAMENASPKCKAAADAVTLHHNLDGVAWGIRHILHIK</sequence>
<keyword evidence="2" id="KW-1185">Reference proteome</keyword>
<dbReference type="InterPro" id="IPR006379">
    <property type="entry name" value="HAD-SF_hydro_IIB"/>
</dbReference>
<dbReference type="Gene3D" id="3.30.1240.10">
    <property type="match status" value="1"/>
</dbReference>
<dbReference type="PROSITE" id="PS01229">
    <property type="entry name" value="COF_2"/>
    <property type="match status" value="1"/>
</dbReference>
<dbReference type="GO" id="GO:0005829">
    <property type="term" value="C:cytosol"/>
    <property type="evidence" value="ECO:0007669"/>
    <property type="project" value="TreeGrafter"/>
</dbReference>
<dbReference type="Pfam" id="PF08282">
    <property type="entry name" value="Hydrolase_3"/>
    <property type="match status" value="1"/>
</dbReference>
<dbReference type="SFLD" id="SFLDS00003">
    <property type="entry name" value="Haloacid_Dehalogenase"/>
    <property type="match status" value="1"/>
</dbReference>
<dbReference type="AlphaFoldDB" id="A0A916Q9C2"/>
<evidence type="ECO:0000313" key="2">
    <source>
        <dbReference type="Proteomes" id="UP000613208"/>
    </source>
</evidence>
<dbReference type="SFLD" id="SFLDG01140">
    <property type="entry name" value="C2.B:_Phosphomannomutase_and_P"/>
    <property type="match status" value="1"/>
</dbReference>
<dbReference type="InterPro" id="IPR023214">
    <property type="entry name" value="HAD_sf"/>
</dbReference>
<organism evidence="1 2">
    <name type="scientific">Anaerostipes butyraticus</name>
    <dbReference type="NCBI Taxonomy" id="645466"/>
    <lineage>
        <taxon>Bacteria</taxon>
        <taxon>Bacillati</taxon>
        <taxon>Bacillota</taxon>
        <taxon>Clostridia</taxon>
        <taxon>Lachnospirales</taxon>
        <taxon>Lachnospiraceae</taxon>
        <taxon>Anaerostipes</taxon>
    </lineage>
</organism>
<dbReference type="Gene3D" id="3.40.50.1000">
    <property type="entry name" value="HAD superfamily/HAD-like"/>
    <property type="match status" value="1"/>
</dbReference>
<dbReference type="InterPro" id="IPR036412">
    <property type="entry name" value="HAD-like_sf"/>
</dbReference>
<dbReference type="NCBIfam" id="TIGR00099">
    <property type="entry name" value="Cof-subfamily"/>
    <property type="match status" value="1"/>
</dbReference>
<proteinExistence type="predicted"/>
<protein>
    <submittedName>
        <fullName evidence="1">Haloacid dehalogenase</fullName>
    </submittedName>
</protein>
<reference evidence="1" key="1">
    <citation type="submission" date="2020-06" db="EMBL/GenBank/DDBJ databases">
        <title>Characterization of fructooligosaccharide metabolism and fructooligosaccharide-degrading enzymes in human commensal butyrate producers.</title>
        <authorList>
            <person name="Tanno H."/>
            <person name="Fujii T."/>
            <person name="Hirano K."/>
            <person name="Maeno S."/>
            <person name="Tonozuka T."/>
            <person name="Sakamoto M."/>
            <person name="Ohkuma M."/>
            <person name="Tochio T."/>
            <person name="Endo A."/>
        </authorList>
    </citation>
    <scope>NUCLEOTIDE SEQUENCE</scope>
    <source>
        <strain evidence="1">JCM 17466</strain>
    </source>
</reference>
<dbReference type="Proteomes" id="UP000613208">
    <property type="component" value="Unassembled WGS sequence"/>
</dbReference>
<dbReference type="PANTHER" id="PTHR10000:SF8">
    <property type="entry name" value="HAD SUPERFAMILY HYDROLASE-LIKE, TYPE 3"/>
    <property type="match status" value="1"/>
</dbReference>